<keyword evidence="11" id="KW-1185">Reference proteome</keyword>
<dbReference type="GO" id="GO:0005615">
    <property type="term" value="C:extracellular space"/>
    <property type="evidence" value="ECO:0007669"/>
    <property type="project" value="TreeGrafter"/>
</dbReference>
<dbReference type="AlphaFoldDB" id="A0A8D2J1N1"/>
<dbReference type="PANTHER" id="PTHR14122">
    <property type="entry name" value="GHRELIN PRECURSOR"/>
    <property type="match status" value="1"/>
</dbReference>
<dbReference type="PANTHER" id="PTHR14122:SF1">
    <property type="entry name" value="APPETITE-REGULATING HORMONE"/>
    <property type="match status" value="1"/>
</dbReference>
<dbReference type="GO" id="GO:0050728">
    <property type="term" value="P:negative regulation of inflammatory response"/>
    <property type="evidence" value="ECO:0007669"/>
    <property type="project" value="TreeGrafter"/>
</dbReference>
<evidence type="ECO:0000256" key="3">
    <source>
        <dbReference type="ARBA" id="ARBA00022525"/>
    </source>
</evidence>
<keyword evidence="6" id="KW-0027">Amidation</keyword>
<dbReference type="GO" id="GO:0016608">
    <property type="term" value="F:growth hormone-releasing hormone activity"/>
    <property type="evidence" value="ECO:0007669"/>
    <property type="project" value="InterPro"/>
</dbReference>
<keyword evidence="3" id="KW-0964">Secreted</keyword>
<dbReference type="Proteomes" id="UP000694545">
    <property type="component" value="Unplaced"/>
</dbReference>
<dbReference type="GO" id="GO:0001696">
    <property type="term" value="P:gastric acid secretion"/>
    <property type="evidence" value="ECO:0007669"/>
    <property type="project" value="TreeGrafter"/>
</dbReference>
<comment type="subcellular location">
    <subcellularLocation>
        <location evidence="1">Secreted</location>
    </subcellularLocation>
</comment>
<protein>
    <submittedName>
        <fullName evidence="10">Ghrelin and obestatin prepropeptide</fullName>
    </submittedName>
</protein>
<dbReference type="Ensembl" id="ENSVKKT00000005983.1">
    <property type="protein sequence ID" value="ENSVKKP00000005824.1"/>
    <property type="gene ID" value="ENSVKKG00000004178.1"/>
</dbReference>
<organism evidence="10 11">
    <name type="scientific">Varanus komodoensis</name>
    <name type="common">Komodo dragon</name>
    <dbReference type="NCBI Taxonomy" id="61221"/>
    <lineage>
        <taxon>Eukaryota</taxon>
        <taxon>Metazoa</taxon>
        <taxon>Chordata</taxon>
        <taxon>Craniata</taxon>
        <taxon>Vertebrata</taxon>
        <taxon>Euteleostomi</taxon>
        <taxon>Lepidosauria</taxon>
        <taxon>Squamata</taxon>
        <taxon>Bifurcata</taxon>
        <taxon>Unidentata</taxon>
        <taxon>Episquamata</taxon>
        <taxon>Toxicofera</taxon>
        <taxon>Anguimorpha</taxon>
        <taxon>Paleoanguimorpha</taxon>
        <taxon>Varanoidea</taxon>
        <taxon>Varanidae</taxon>
        <taxon>Varanus</taxon>
    </lineage>
</organism>
<dbReference type="GO" id="GO:0032095">
    <property type="term" value="P:regulation of response to food"/>
    <property type="evidence" value="ECO:0007669"/>
    <property type="project" value="TreeGrafter"/>
</dbReference>
<dbReference type="PRINTS" id="PR01624">
    <property type="entry name" value="GHRELIN"/>
</dbReference>
<name>A0A8D2J1N1_VARKO</name>
<reference evidence="10" key="2">
    <citation type="submission" date="2025-09" db="UniProtKB">
        <authorList>
            <consortium name="Ensembl"/>
        </authorList>
    </citation>
    <scope>IDENTIFICATION</scope>
</reference>
<feature type="chain" id="PRO_5034625625" evidence="8">
    <location>
        <begin position="24"/>
        <end position="138"/>
    </location>
</feature>
<evidence type="ECO:0000313" key="10">
    <source>
        <dbReference type="Ensembl" id="ENSVKKP00000005824.1"/>
    </source>
</evidence>
<evidence type="ECO:0000256" key="2">
    <source>
        <dbReference type="ARBA" id="ARBA00006473"/>
    </source>
</evidence>
<proteinExistence type="inferred from homology"/>
<dbReference type="InterPro" id="IPR005441">
    <property type="entry name" value="Preproghrelin"/>
</dbReference>
<comment type="similarity">
    <text evidence="2">Belongs to the motilin family.</text>
</comment>
<keyword evidence="7" id="KW-0449">Lipoprotein</keyword>
<evidence type="ECO:0000256" key="5">
    <source>
        <dbReference type="ARBA" id="ARBA00022729"/>
    </source>
</evidence>
<dbReference type="GO" id="GO:0060124">
    <property type="term" value="P:positive regulation of growth hormone secretion"/>
    <property type="evidence" value="ECO:0007669"/>
    <property type="project" value="TreeGrafter"/>
</dbReference>
<dbReference type="InterPro" id="IPR006737">
    <property type="entry name" value="Motilin_assoc"/>
</dbReference>
<keyword evidence="4" id="KW-0372">Hormone</keyword>
<feature type="signal peptide" evidence="8">
    <location>
        <begin position="1"/>
        <end position="23"/>
    </location>
</feature>
<dbReference type="Pfam" id="PF04643">
    <property type="entry name" value="Motilin_assoc"/>
    <property type="match status" value="1"/>
</dbReference>
<sequence>MYVRVVIVGMLLVCSLWTENALAGSSFLSPVQPKTQQRKVPQKPTTKFYRREVEALFDDHQSNTDRSDNEIEIKFTVPFEVGMKISEEQYRDYGQILEKLMEDMLAEDNKGKNPLFKISGPLRTYPVQPIMDSECSII</sequence>
<reference evidence="10" key="1">
    <citation type="submission" date="2025-08" db="UniProtKB">
        <authorList>
            <consortium name="Ensembl"/>
        </authorList>
    </citation>
    <scope>IDENTIFICATION</scope>
</reference>
<evidence type="ECO:0000256" key="4">
    <source>
        <dbReference type="ARBA" id="ARBA00022702"/>
    </source>
</evidence>
<dbReference type="GO" id="GO:0031768">
    <property type="term" value="F:ghrelin receptor binding"/>
    <property type="evidence" value="ECO:0007669"/>
    <property type="project" value="TreeGrafter"/>
</dbReference>
<evidence type="ECO:0000313" key="11">
    <source>
        <dbReference type="Proteomes" id="UP000694545"/>
    </source>
</evidence>
<evidence type="ECO:0000259" key="9">
    <source>
        <dbReference type="Pfam" id="PF04643"/>
    </source>
</evidence>
<evidence type="ECO:0000256" key="7">
    <source>
        <dbReference type="ARBA" id="ARBA00023288"/>
    </source>
</evidence>
<evidence type="ECO:0000256" key="8">
    <source>
        <dbReference type="SAM" id="SignalP"/>
    </source>
</evidence>
<keyword evidence="5 8" id="KW-0732">Signal</keyword>
<accession>A0A8D2J1N1</accession>
<evidence type="ECO:0000256" key="1">
    <source>
        <dbReference type="ARBA" id="ARBA00004613"/>
    </source>
</evidence>
<evidence type="ECO:0000256" key="6">
    <source>
        <dbReference type="ARBA" id="ARBA00022815"/>
    </source>
</evidence>
<feature type="domain" description="Motilin/ghrelin-associated peptide" evidence="9">
    <location>
        <begin position="58"/>
        <end position="110"/>
    </location>
</feature>